<dbReference type="Pfam" id="PF15978">
    <property type="entry name" value="TnsD"/>
    <property type="match status" value="1"/>
</dbReference>
<evidence type="ECO:0000313" key="3">
    <source>
        <dbReference type="EMBL" id="TFW72546.1"/>
    </source>
</evidence>
<keyword evidence="4" id="KW-1185">Reference proteome</keyword>
<dbReference type="AlphaFoldDB" id="A0A4Y9VUI5"/>
<evidence type="ECO:0000259" key="1">
    <source>
        <dbReference type="Pfam" id="PF06527"/>
    </source>
</evidence>
<evidence type="ECO:0000259" key="2">
    <source>
        <dbReference type="Pfam" id="PF15978"/>
    </source>
</evidence>
<proteinExistence type="predicted"/>
<dbReference type="InterPro" id="IPR032750">
    <property type="entry name" value="TnsD_C"/>
</dbReference>
<feature type="domain" description="TniQ" evidence="1">
    <location>
        <begin position="17"/>
        <end position="174"/>
    </location>
</feature>
<reference evidence="3 4" key="1">
    <citation type="submission" date="2018-02" db="EMBL/GenBank/DDBJ databases">
        <title>A novel lanthanide dependent methylotroph, Methylotenera sp. La3113.</title>
        <authorList>
            <person name="Lv H."/>
            <person name="Tani A."/>
        </authorList>
    </citation>
    <scope>NUCLEOTIDE SEQUENCE [LARGE SCALE GENOMIC DNA]</scope>
    <source>
        <strain evidence="3 4">La3113</strain>
    </source>
</reference>
<sequence length="625" mass="71894">MNPESGQAVDVSTSLCFVPQMLSDELVYSWLGRLVALNALGHPKEYLSQLFGTKNIVPCIDLPTHLDALHNRLGVNSPYSSIEQLIDLGTLYPYHRPFLTQERHEQVHNILISNDGKALKVLIGRVANRFGASHPLRYCPICTMEDTQTLGTPYWKRSHQLPGVKCCIKHKCELTTYISPHLVTDKRRIILAPYVNFDSKPIAASEKQILFAELSSGLLNSKLAVIDPSIRKNLYVEAIRLAGLSTKGSYIDYKNLSQSICNNYDYFEDFIHRDRLLASSESSLNWLRTLIQRPERASHPICHLLLIGFLFKSVKTFKEALRHLHIDAEHNINPSKAINNSDLKLDINEQAKIIIHDSSISCRTAANILNLSVTTIVCRRRALGLPISERRKSLSIIKINAIKDDFLSGLTPSAIVLRQGISISTVYRIRAQLTDTLKAQKLQIFNKELKTRRKQWLLIKSQHLEDGMTMARSENPSTYAWLYKHDCMWLRENSWKPSKQLFPKKLRIDWTTRDQNLLRTLTDYVSSIMQTTHRPRISKSLMFRKLGESMIRANLKKMPLLEKFIQQHTESIESYQRHRIDQAIHDLKSQSNCVKIWKLKRITGIRNWSSDNEFYVNQILKGLDH</sequence>
<dbReference type="OrthoDB" id="470139at2"/>
<evidence type="ECO:0000313" key="4">
    <source>
        <dbReference type="Proteomes" id="UP000297706"/>
    </source>
</evidence>
<name>A0A4Y9VUI5_9PROT</name>
<dbReference type="RefSeq" id="WP_135276583.1">
    <property type="nucleotide sequence ID" value="NZ_PQVH01000005.1"/>
</dbReference>
<feature type="domain" description="Transposon Tn7 transposition protein TnsD C-terminal" evidence="2">
    <location>
        <begin position="212"/>
        <end position="565"/>
    </location>
</feature>
<dbReference type="EMBL" id="PQVH01000005">
    <property type="protein sequence ID" value="TFW72546.1"/>
    <property type="molecule type" value="Genomic_DNA"/>
</dbReference>
<protein>
    <submittedName>
        <fullName evidence="3">Uncharacterized protein</fullName>
    </submittedName>
</protein>
<dbReference type="Pfam" id="PF06527">
    <property type="entry name" value="TniQ"/>
    <property type="match status" value="1"/>
</dbReference>
<comment type="caution">
    <text evidence="3">The sequence shown here is derived from an EMBL/GenBank/DDBJ whole genome shotgun (WGS) entry which is preliminary data.</text>
</comment>
<dbReference type="Proteomes" id="UP000297706">
    <property type="component" value="Unassembled WGS sequence"/>
</dbReference>
<organism evidence="3 4">
    <name type="scientific">Methylotenera oryzisoli</name>
    <dbReference type="NCBI Taxonomy" id="2080758"/>
    <lineage>
        <taxon>Bacteria</taxon>
        <taxon>Pseudomonadati</taxon>
        <taxon>Pseudomonadota</taxon>
        <taxon>Betaproteobacteria</taxon>
        <taxon>Nitrosomonadales</taxon>
        <taxon>Methylophilaceae</taxon>
        <taxon>Methylotenera</taxon>
    </lineage>
</organism>
<accession>A0A4Y9VUI5</accession>
<gene>
    <name evidence="3" type="ORF">C3Y98_02765</name>
</gene>
<dbReference type="InterPro" id="IPR009492">
    <property type="entry name" value="TniQ"/>
</dbReference>